<dbReference type="Proteomes" id="UP001565368">
    <property type="component" value="Unassembled WGS sequence"/>
</dbReference>
<keyword evidence="3" id="KW-1185">Reference proteome</keyword>
<dbReference type="RefSeq" id="XP_069209537.1">
    <property type="nucleotide sequence ID" value="XM_069352119.1"/>
</dbReference>
<name>A0ABR3Q5F2_9TREE</name>
<evidence type="ECO:0000313" key="3">
    <source>
        <dbReference type="Proteomes" id="UP001565368"/>
    </source>
</evidence>
<evidence type="ECO:0000256" key="1">
    <source>
        <dbReference type="SAM" id="SignalP"/>
    </source>
</evidence>
<organism evidence="2 3">
    <name type="scientific">Vanrija albida</name>
    <dbReference type="NCBI Taxonomy" id="181172"/>
    <lineage>
        <taxon>Eukaryota</taxon>
        <taxon>Fungi</taxon>
        <taxon>Dikarya</taxon>
        <taxon>Basidiomycota</taxon>
        <taxon>Agaricomycotina</taxon>
        <taxon>Tremellomycetes</taxon>
        <taxon>Trichosporonales</taxon>
        <taxon>Trichosporonaceae</taxon>
        <taxon>Vanrija</taxon>
    </lineage>
</organism>
<gene>
    <name evidence="2" type="ORF">Q8F55_003586</name>
</gene>
<proteinExistence type="predicted"/>
<dbReference type="EMBL" id="JBBXJM010000003">
    <property type="protein sequence ID" value="KAL1409593.1"/>
    <property type="molecule type" value="Genomic_DNA"/>
</dbReference>
<keyword evidence="1" id="KW-0732">Signal</keyword>
<evidence type="ECO:0000313" key="2">
    <source>
        <dbReference type="EMBL" id="KAL1409593.1"/>
    </source>
</evidence>
<feature type="chain" id="PRO_5046343373" evidence="1">
    <location>
        <begin position="17"/>
        <end position="106"/>
    </location>
</feature>
<accession>A0ABR3Q5F2</accession>
<comment type="caution">
    <text evidence="2">The sequence shown here is derived from an EMBL/GenBank/DDBJ whole genome shotgun (WGS) entry which is preliminary data.</text>
</comment>
<feature type="signal peptide" evidence="1">
    <location>
        <begin position="1"/>
        <end position="16"/>
    </location>
</feature>
<dbReference type="GeneID" id="95984629"/>
<reference evidence="2 3" key="1">
    <citation type="submission" date="2023-08" db="EMBL/GenBank/DDBJ databases">
        <title>Annotated Genome Sequence of Vanrija albida AlHP1.</title>
        <authorList>
            <person name="Herzog R."/>
        </authorList>
    </citation>
    <scope>NUCLEOTIDE SEQUENCE [LARGE SCALE GENOMIC DNA]</scope>
    <source>
        <strain evidence="2 3">AlHP1</strain>
    </source>
</reference>
<sequence length="106" mass="11274">MKLAAVALALLATVLAAPAPNLVTDNTESVLDNACSAECDFVTFAAPKLGGEDAHPLCNDEGRRAMLLCAQCIDEAYPGSGYEHSARSEYDIVIAACDQRAQPFWQ</sequence>
<protein>
    <submittedName>
        <fullName evidence="2">Uncharacterized protein</fullName>
    </submittedName>
</protein>